<comment type="caution">
    <text evidence="1">The sequence shown here is derived from an EMBL/GenBank/DDBJ whole genome shotgun (WGS) entry which is preliminary data.</text>
</comment>
<name>A0A7V4XRQ2_9BACT</name>
<evidence type="ECO:0000313" key="1">
    <source>
        <dbReference type="EMBL" id="HGY93852.1"/>
    </source>
</evidence>
<protein>
    <submittedName>
        <fullName evidence="1">Uncharacterized protein</fullName>
    </submittedName>
</protein>
<reference evidence="1" key="1">
    <citation type="journal article" date="2020" name="mSystems">
        <title>Genome- and Community-Level Interaction Insights into Carbon Utilization and Element Cycling Functions of Hydrothermarchaeota in Hydrothermal Sediment.</title>
        <authorList>
            <person name="Zhou Z."/>
            <person name="Liu Y."/>
            <person name="Xu W."/>
            <person name="Pan J."/>
            <person name="Luo Z.H."/>
            <person name="Li M."/>
        </authorList>
    </citation>
    <scope>NUCLEOTIDE SEQUENCE [LARGE SCALE GENOMIC DNA]</scope>
    <source>
        <strain evidence="1">SpSt-855</strain>
    </source>
</reference>
<sequence length="269" mass="29553">MRSATRRWMPAILLSLILLTLALLVVTQRATAQSTVLPTGQSQFAITQNGKTLGHTESNISRLANGYAIESHGEMSLGRFRYSFTSHNQLDSGLDVVRDSITGEVNGKQATFEAASSTDGRSFLIHTSGGGKSESNTLTRHRNLVVLPDFDAASYVEMVHFAMAQPKYAWILIPKQNGILVPCHYQPQADVRGVWNGTSIDAHHTTVIVSAQNAVSVELYYSNNGTLLEADLPQQNFYVIRDGFHLINRPKPEIPHIVGGSSQQQQPQQ</sequence>
<dbReference type="EMBL" id="DTKL01000020">
    <property type="protein sequence ID" value="HGY93852.1"/>
    <property type="molecule type" value="Genomic_DNA"/>
</dbReference>
<organism evidence="1">
    <name type="scientific">Acidobacterium capsulatum</name>
    <dbReference type="NCBI Taxonomy" id="33075"/>
    <lineage>
        <taxon>Bacteria</taxon>
        <taxon>Pseudomonadati</taxon>
        <taxon>Acidobacteriota</taxon>
        <taxon>Terriglobia</taxon>
        <taxon>Terriglobales</taxon>
        <taxon>Acidobacteriaceae</taxon>
        <taxon>Acidobacterium</taxon>
    </lineage>
</organism>
<proteinExistence type="predicted"/>
<dbReference type="AlphaFoldDB" id="A0A7V4XRQ2"/>
<gene>
    <name evidence="1" type="ORF">ENW50_04060</name>
</gene>
<accession>A0A7V4XRQ2</accession>